<name>A0ABS0TGK7_9FLAO</name>
<dbReference type="InterPro" id="IPR011701">
    <property type="entry name" value="MFS"/>
</dbReference>
<evidence type="ECO:0000313" key="7">
    <source>
        <dbReference type="EMBL" id="MBI6120185.1"/>
    </source>
</evidence>
<proteinExistence type="predicted"/>
<reference evidence="7 8" key="1">
    <citation type="submission" date="2020-12" db="EMBL/GenBank/DDBJ databases">
        <title>Salegentibacter orientalis sp. nov., isolated from costal sediment.</title>
        <authorList>
            <person name="Lian F.-B."/>
        </authorList>
    </citation>
    <scope>NUCLEOTIDE SEQUENCE [LARGE SCALE GENOMIC DNA]</scope>
    <source>
        <strain evidence="7 8">F60176</strain>
    </source>
</reference>
<accession>A0ABS0TGK7</accession>
<evidence type="ECO:0000256" key="5">
    <source>
        <dbReference type="SAM" id="Phobius"/>
    </source>
</evidence>
<dbReference type="PROSITE" id="PS50850">
    <property type="entry name" value="MFS"/>
    <property type="match status" value="1"/>
</dbReference>
<feature type="transmembrane region" description="Helical" evidence="5">
    <location>
        <begin position="9"/>
        <end position="26"/>
    </location>
</feature>
<dbReference type="Pfam" id="PF07690">
    <property type="entry name" value="MFS_1"/>
    <property type="match status" value="1"/>
</dbReference>
<dbReference type="CDD" id="cd17393">
    <property type="entry name" value="MFS_MosC_like"/>
    <property type="match status" value="1"/>
</dbReference>
<evidence type="ECO:0000256" key="4">
    <source>
        <dbReference type="ARBA" id="ARBA00023136"/>
    </source>
</evidence>
<feature type="transmembrane region" description="Helical" evidence="5">
    <location>
        <begin position="353"/>
        <end position="373"/>
    </location>
</feature>
<dbReference type="Gene3D" id="1.20.1250.20">
    <property type="entry name" value="MFS general substrate transporter like domains"/>
    <property type="match status" value="2"/>
</dbReference>
<evidence type="ECO:0000256" key="2">
    <source>
        <dbReference type="ARBA" id="ARBA00022692"/>
    </source>
</evidence>
<feature type="transmembrane region" description="Helical" evidence="5">
    <location>
        <begin position="290"/>
        <end position="312"/>
    </location>
</feature>
<comment type="subcellular location">
    <subcellularLocation>
        <location evidence="1">Membrane</location>
        <topology evidence="1">Multi-pass membrane protein</topology>
    </subcellularLocation>
</comment>
<evidence type="ECO:0000259" key="6">
    <source>
        <dbReference type="PROSITE" id="PS50850"/>
    </source>
</evidence>
<organism evidence="7 8">
    <name type="scientific">Salegentibacter maritimus</name>
    <dbReference type="NCBI Taxonomy" id="2794347"/>
    <lineage>
        <taxon>Bacteria</taxon>
        <taxon>Pseudomonadati</taxon>
        <taxon>Bacteroidota</taxon>
        <taxon>Flavobacteriia</taxon>
        <taxon>Flavobacteriales</taxon>
        <taxon>Flavobacteriaceae</taxon>
        <taxon>Salegentibacter</taxon>
    </lineage>
</organism>
<feature type="transmembrane region" description="Helical" evidence="5">
    <location>
        <begin position="235"/>
        <end position="254"/>
    </location>
</feature>
<dbReference type="SUPFAM" id="SSF103473">
    <property type="entry name" value="MFS general substrate transporter"/>
    <property type="match status" value="1"/>
</dbReference>
<evidence type="ECO:0000256" key="3">
    <source>
        <dbReference type="ARBA" id="ARBA00022989"/>
    </source>
</evidence>
<protein>
    <submittedName>
        <fullName evidence="7">MFS transporter</fullName>
    </submittedName>
</protein>
<dbReference type="InterPro" id="IPR020846">
    <property type="entry name" value="MFS_dom"/>
</dbReference>
<feature type="transmembrane region" description="Helical" evidence="5">
    <location>
        <begin position="46"/>
        <end position="65"/>
    </location>
</feature>
<dbReference type="InterPro" id="IPR051788">
    <property type="entry name" value="MFS_Transporter"/>
</dbReference>
<evidence type="ECO:0000256" key="1">
    <source>
        <dbReference type="ARBA" id="ARBA00004141"/>
    </source>
</evidence>
<feature type="transmembrane region" description="Helical" evidence="5">
    <location>
        <begin position="159"/>
        <end position="182"/>
    </location>
</feature>
<dbReference type="PANTHER" id="PTHR23514:SF13">
    <property type="entry name" value="INNER MEMBRANE PROTEIN YBJJ"/>
    <property type="match status" value="1"/>
</dbReference>
<feature type="domain" description="Major facilitator superfamily (MFS) profile" evidence="6">
    <location>
        <begin position="7"/>
        <end position="379"/>
    </location>
</feature>
<dbReference type="EMBL" id="JAEHNY010000007">
    <property type="protein sequence ID" value="MBI6120185.1"/>
    <property type="molecule type" value="Genomic_DNA"/>
</dbReference>
<evidence type="ECO:0000313" key="8">
    <source>
        <dbReference type="Proteomes" id="UP000635665"/>
    </source>
</evidence>
<sequence length="382" mass="42594">MKVEIQQRIALSTYFFLSGFCFSTWASRIPTIKMAFDLNEAELGNLLMVMPISSLIGLPVSGWLVSRFESRYPLMVSYIFLAISLVLIGLAHKLVLLIAGIFFFAFSMRIFNIAINTQSITLQKSFKRKIIGSFHGLWSSGGLLGVALSTLLVKLEVPIYKHLPAVAIFTLLLAFAAFSFLLKKDRSSQGNKLRLGKPDKPTMYLGFIVFLAAITEGGMFDWSGVYFKEVVKEDVFTLGYLIFMVFMALSRFFSDRIVEKIGMKKNYLISASLVCLGVLLMVVFPYFWPAIIGFCLVGIGVASVIPMTFLLAGTSKKYSPGMAISIISTYAIVGMLLGPPLVGYLAHIFNLKISFILFFTSALMLIPISRLFFKYKEANIQE</sequence>
<dbReference type="RefSeq" id="WP_198638620.1">
    <property type="nucleotide sequence ID" value="NZ_JAEHNY010000007.1"/>
</dbReference>
<comment type="caution">
    <text evidence="7">The sequence shown here is derived from an EMBL/GenBank/DDBJ whole genome shotgun (WGS) entry which is preliminary data.</text>
</comment>
<feature type="transmembrane region" description="Helical" evidence="5">
    <location>
        <begin position="96"/>
        <end position="115"/>
    </location>
</feature>
<keyword evidence="4 5" id="KW-0472">Membrane</keyword>
<feature type="transmembrane region" description="Helical" evidence="5">
    <location>
        <begin position="324"/>
        <end position="347"/>
    </location>
</feature>
<keyword evidence="3 5" id="KW-1133">Transmembrane helix</keyword>
<feature type="transmembrane region" description="Helical" evidence="5">
    <location>
        <begin position="266"/>
        <end position="284"/>
    </location>
</feature>
<feature type="transmembrane region" description="Helical" evidence="5">
    <location>
        <begin position="72"/>
        <end position="90"/>
    </location>
</feature>
<feature type="transmembrane region" description="Helical" evidence="5">
    <location>
        <begin position="203"/>
        <end position="223"/>
    </location>
</feature>
<keyword evidence="8" id="KW-1185">Reference proteome</keyword>
<dbReference type="PANTHER" id="PTHR23514">
    <property type="entry name" value="BYPASS OF STOP CODON PROTEIN 6"/>
    <property type="match status" value="1"/>
</dbReference>
<dbReference type="InterPro" id="IPR036259">
    <property type="entry name" value="MFS_trans_sf"/>
</dbReference>
<dbReference type="Proteomes" id="UP000635665">
    <property type="component" value="Unassembled WGS sequence"/>
</dbReference>
<feature type="transmembrane region" description="Helical" evidence="5">
    <location>
        <begin position="136"/>
        <end position="153"/>
    </location>
</feature>
<keyword evidence="2 5" id="KW-0812">Transmembrane</keyword>
<gene>
    <name evidence="7" type="ORF">I6U50_09145</name>
</gene>